<proteinExistence type="predicted"/>
<gene>
    <name evidence="3" type="ORF">BDK92_4257</name>
</gene>
<organism evidence="3 4">
    <name type="scientific">Micromonospora pisi</name>
    <dbReference type="NCBI Taxonomy" id="589240"/>
    <lineage>
        <taxon>Bacteria</taxon>
        <taxon>Bacillati</taxon>
        <taxon>Actinomycetota</taxon>
        <taxon>Actinomycetes</taxon>
        <taxon>Micromonosporales</taxon>
        <taxon>Micromonosporaceae</taxon>
        <taxon>Micromonospora</taxon>
    </lineage>
</organism>
<dbReference type="EMBL" id="RBKT01000001">
    <property type="protein sequence ID" value="RKR89897.1"/>
    <property type="molecule type" value="Genomic_DNA"/>
</dbReference>
<evidence type="ECO:0000256" key="1">
    <source>
        <dbReference type="ARBA" id="ARBA00023002"/>
    </source>
</evidence>
<sequence>MVSVGYTLLCEQAGPVDLIDHGIRAEAAGFDHLLISDHYNPWVEQQGHSPNAWPVLGAVAHATSRIELMTYLTSPIRRYHPAMVAQQASTVGVLSNGRFTLGLGAGENLNEHVVGAWPHVTQRHEMFEEAVQIIRPLLDGEKLVYSGNHYEVPEAYVWDRPDVPVKFAMAASGPRSCELAGQYADGLIAVQPEPRLLEMFDRAGGTGKPRYGQVAICYGPDEAECRRTVYDQWRWFGLGWKVMAELPEPVSFAAATQFVREEDVASSVPCGPDVEAHVAAFQRFVDAGFTHVGLVQVGGPSQVMFLDWARDVLLPRLREL</sequence>
<dbReference type="GO" id="GO:0016705">
    <property type="term" value="F:oxidoreductase activity, acting on paired donors, with incorporation or reduction of molecular oxygen"/>
    <property type="evidence" value="ECO:0007669"/>
    <property type="project" value="InterPro"/>
</dbReference>
<dbReference type="SUPFAM" id="SSF51679">
    <property type="entry name" value="Bacterial luciferase-like"/>
    <property type="match status" value="1"/>
</dbReference>
<dbReference type="InterPro" id="IPR011251">
    <property type="entry name" value="Luciferase-like_dom"/>
</dbReference>
<comment type="caution">
    <text evidence="3">The sequence shown here is derived from an EMBL/GenBank/DDBJ whole genome shotgun (WGS) entry which is preliminary data.</text>
</comment>
<evidence type="ECO:0000313" key="4">
    <source>
        <dbReference type="Proteomes" id="UP000277671"/>
    </source>
</evidence>
<evidence type="ECO:0000313" key="3">
    <source>
        <dbReference type="EMBL" id="RKR89897.1"/>
    </source>
</evidence>
<dbReference type="Pfam" id="PF00296">
    <property type="entry name" value="Bac_luciferase"/>
    <property type="match status" value="1"/>
</dbReference>
<reference evidence="3 4" key="1">
    <citation type="submission" date="2018-10" db="EMBL/GenBank/DDBJ databases">
        <title>Sequencing the genomes of 1000 actinobacteria strains.</title>
        <authorList>
            <person name="Klenk H.-P."/>
        </authorList>
    </citation>
    <scope>NUCLEOTIDE SEQUENCE [LARGE SCALE GENOMIC DNA]</scope>
    <source>
        <strain evidence="3 4">DSM 45175</strain>
    </source>
</reference>
<feature type="domain" description="Luciferase-like" evidence="2">
    <location>
        <begin position="17"/>
        <end position="291"/>
    </location>
</feature>
<dbReference type="PANTHER" id="PTHR43244:SF1">
    <property type="entry name" value="5,10-METHYLENETETRAHYDROMETHANOPTERIN REDUCTASE"/>
    <property type="match status" value="1"/>
</dbReference>
<dbReference type="InterPro" id="IPR036661">
    <property type="entry name" value="Luciferase-like_sf"/>
</dbReference>
<dbReference type="OrthoDB" id="180193at2"/>
<evidence type="ECO:0000259" key="2">
    <source>
        <dbReference type="Pfam" id="PF00296"/>
    </source>
</evidence>
<dbReference type="PANTHER" id="PTHR43244">
    <property type="match status" value="1"/>
</dbReference>
<dbReference type="InterPro" id="IPR050564">
    <property type="entry name" value="F420-G6PD/mer"/>
</dbReference>
<dbReference type="NCBIfam" id="TIGR03557">
    <property type="entry name" value="F420_G6P_family"/>
    <property type="match status" value="1"/>
</dbReference>
<keyword evidence="1" id="KW-0560">Oxidoreductase</keyword>
<dbReference type="Gene3D" id="3.20.20.30">
    <property type="entry name" value="Luciferase-like domain"/>
    <property type="match status" value="1"/>
</dbReference>
<protein>
    <submittedName>
        <fullName evidence="3">G6PDH family F420-dependent oxidoreductase</fullName>
    </submittedName>
</protein>
<dbReference type="CDD" id="cd01097">
    <property type="entry name" value="Tetrahydromethanopterin_reductase"/>
    <property type="match status" value="1"/>
</dbReference>
<keyword evidence="4" id="KW-1185">Reference proteome</keyword>
<dbReference type="AlphaFoldDB" id="A0A495JLQ0"/>
<name>A0A495JLQ0_9ACTN</name>
<accession>A0A495JLQ0</accession>
<dbReference type="InterPro" id="IPR019945">
    <property type="entry name" value="F420_G6P_DH-rel"/>
</dbReference>
<dbReference type="Proteomes" id="UP000277671">
    <property type="component" value="Unassembled WGS sequence"/>
</dbReference>
<dbReference type="RefSeq" id="WP_121158278.1">
    <property type="nucleotide sequence ID" value="NZ_RBKT01000001.1"/>
</dbReference>